<reference evidence="3" key="1">
    <citation type="journal article" date="2019" name="Int. J. Syst. Evol. Microbiol.">
        <title>The Global Catalogue of Microorganisms (GCM) 10K type strain sequencing project: providing services to taxonomists for standard genome sequencing and annotation.</title>
        <authorList>
            <consortium name="The Broad Institute Genomics Platform"/>
            <consortium name="The Broad Institute Genome Sequencing Center for Infectious Disease"/>
            <person name="Wu L."/>
            <person name="Ma J."/>
        </authorList>
    </citation>
    <scope>NUCLEOTIDE SEQUENCE [LARGE SCALE GENOMIC DNA]</scope>
    <source>
        <strain evidence="3">NBRC 101365</strain>
    </source>
</reference>
<feature type="transmembrane region" description="Helical" evidence="1">
    <location>
        <begin position="70"/>
        <end position="88"/>
    </location>
</feature>
<dbReference type="Pfam" id="PF09945">
    <property type="entry name" value="DUF2177"/>
    <property type="match status" value="1"/>
</dbReference>
<sequence>MIKAATAYAATLACFLSIDAIWLTQMTGWLYRPLIGPLLADSVVLVPAVLFYLLYAAGIVALAIRPSNHWQGALARGAILGLTAYGTYDLTNHATLKDWPLAITLADMVWGTALTAIGAVAGYGAARAV</sequence>
<protein>
    <submittedName>
        <fullName evidence="2">Membrane protein</fullName>
    </submittedName>
</protein>
<dbReference type="Proteomes" id="UP001156882">
    <property type="component" value="Unassembled WGS sequence"/>
</dbReference>
<gene>
    <name evidence="2" type="ORF">GCM10007874_12400</name>
</gene>
<evidence type="ECO:0000256" key="1">
    <source>
        <dbReference type="SAM" id="Phobius"/>
    </source>
</evidence>
<organism evidence="2 3">
    <name type="scientific">Labrys miyagiensis</name>
    <dbReference type="NCBI Taxonomy" id="346912"/>
    <lineage>
        <taxon>Bacteria</taxon>
        <taxon>Pseudomonadati</taxon>
        <taxon>Pseudomonadota</taxon>
        <taxon>Alphaproteobacteria</taxon>
        <taxon>Hyphomicrobiales</taxon>
        <taxon>Xanthobacteraceae</taxon>
        <taxon>Labrys</taxon>
    </lineage>
</organism>
<evidence type="ECO:0000313" key="3">
    <source>
        <dbReference type="Proteomes" id="UP001156882"/>
    </source>
</evidence>
<proteinExistence type="predicted"/>
<evidence type="ECO:0000313" key="2">
    <source>
        <dbReference type="EMBL" id="GLS18224.1"/>
    </source>
</evidence>
<feature type="transmembrane region" description="Helical" evidence="1">
    <location>
        <begin position="44"/>
        <end position="63"/>
    </location>
</feature>
<dbReference type="InterPro" id="IPR018687">
    <property type="entry name" value="DUF2177_membr"/>
</dbReference>
<feature type="transmembrane region" description="Helical" evidence="1">
    <location>
        <begin position="108"/>
        <end position="126"/>
    </location>
</feature>
<keyword evidence="1" id="KW-0472">Membrane</keyword>
<dbReference type="EMBL" id="BSPC01000009">
    <property type="protein sequence ID" value="GLS18224.1"/>
    <property type="molecule type" value="Genomic_DNA"/>
</dbReference>
<accession>A0ABQ6CHM8</accession>
<keyword evidence="3" id="KW-1185">Reference proteome</keyword>
<keyword evidence="1" id="KW-1133">Transmembrane helix</keyword>
<comment type="caution">
    <text evidence="2">The sequence shown here is derived from an EMBL/GenBank/DDBJ whole genome shotgun (WGS) entry which is preliminary data.</text>
</comment>
<keyword evidence="1" id="KW-0812">Transmembrane</keyword>
<dbReference type="RefSeq" id="WP_284311037.1">
    <property type="nucleotide sequence ID" value="NZ_BSPC01000009.1"/>
</dbReference>
<name>A0ABQ6CHM8_9HYPH</name>